<gene>
    <name evidence="7" type="ORF">COU90_02175</name>
</gene>
<reference evidence="8" key="1">
    <citation type="submission" date="2017-09" db="EMBL/GenBank/DDBJ databases">
        <title>Depth-based differentiation of microbial function through sediment-hosted aquifers and enrichment of novel symbionts in the deep terrestrial subsurface.</title>
        <authorList>
            <person name="Probst A.J."/>
            <person name="Ladd B."/>
            <person name="Jarett J.K."/>
            <person name="Geller-Mcgrath D.E."/>
            <person name="Sieber C.M.K."/>
            <person name="Emerson J.B."/>
            <person name="Anantharaman K."/>
            <person name="Thomas B.C."/>
            <person name="Malmstrom R."/>
            <person name="Stieglmeier M."/>
            <person name="Klingl A."/>
            <person name="Woyke T."/>
            <person name="Ryan C.M."/>
            <person name="Banfield J.F."/>
        </authorList>
    </citation>
    <scope>NUCLEOTIDE SEQUENCE [LARGE SCALE GENOMIC DNA]</scope>
</reference>
<evidence type="ECO:0000313" key="7">
    <source>
        <dbReference type="EMBL" id="PJE64625.1"/>
    </source>
</evidence>
<feature type="transmembrane region" description="Helical" evidence="5">
    <location>
        <begin position="212"/>
        <end position="230"/>
    </location>
</feature>
<feature type="transmembrane region" description="Helical" evidence="5">
    <location>
        <begin position="378"/>
        <end position="396"/>
    </location>
</feature>
<dbReference type="Proteomes" id="UP000229098">
    <property type="component" value="Unassembled WGS sequence"/>
</dbReference>
<feature type="domain" description="O-antigen ligase-related" evidence="6">
    <location>
        <begin position="199"/>
        <end position="359"/>
    </location>
</feature>
<sequence>MVKVFSRTIQYILIAIPVLIPLVFWQEVFFPYTFPKTILFRTLIEIAFVLWLPLVIFISRYRRLYSFPAISVSVFFGVLVITSLTGVDVFKSIWSDFERMLGLWTYVHLFVFFLMLVTMMRSIRDWNRLLVTSITAASLISIIGIGEAVISEGRIIATIGNAAFLSSYLLLHVFLSLMLLLNEERFNYKAGFFALSTGMIGVALFLTEARAGLIGLFGGLVVLSVLFLIFSETDGQTLSIPHKVGKRIGGILLGLFTVMSVFFILFPKSISPYVPNQLRRFTDVSLAERTAEGRFLTWRVAWEGWQERGITGWGIENFNILFNAHYDERLFRQEPWFDRAHNIIFDIGSSTGILGIFSYMILLGSMFFTLYRKWRNNMYTFWTSAVLAALLGGYVLQNMFTFDTITTLIPLWMIFAFVAVSLHDEKYVIEDKQKNKLILGGVVLLSVVLIPGWYYVNAAPMHANRAAHIGWETLRLGGGDEEAIQLFNKGLSYKTHGDVDIRRFFAEYVFEFLKQGGVRPDESLFRLMTQANEYMDENIRADPQNVKWYIYQGELYNLMAVRFDSSYALLAEEFYLKARALSSARPQIYLGLAEAYKRQGRIEETWQELDTVLEKVPAFLAAHEAAGITAIETENREREEQEVEWIITNGHEAGSLRDAYFLAERYGDAARIQEYIIHDDDLLRKDRATLYAQLAALYNLAGEKDKARQAAYAVLEFDPMRKDEVEAFLNTL</sequence>
<evidence type="ECO:0000256" key="4">
    <source>
        <dbReference type="ARBA" id="ARBA00023136"/>
    </source>
</evidence>
<organism evidence="7 8">
    <name type="scientific">Candidatus Ryanbacteria bacterium CG10_big_fil_rev_8_21_14_0_10_43_42</name>
    <dbReference type="NCBI Taxonomy" id="1974864"/>
    <lineage>
        <taxon>Bacteria</taxon>
        <taxon>Candidatus Ryaniibacteriota</taxon>
    </lineage>
</organism>
<dbReference type="InterPro" id="IPR051533">
    <property type="entry name" value="WaaL-like"/>
</dbReference>
<evidence type="ECO:0000313" key="8">
    <source>
        <dbReference type="Proteomes" id="UP000229098"/>
    </source>
</evidence>
<dbReference type="SUPFAM" id="SSF48452">
    <property type="entry name" value="TPR-like"/>
    <property type="match status" value="1"/>
</dbReference>
<dbReference type="Gene3D" id="1.25.40.10">
    <property type="entry name" value="Tetratricopeptide repeat domain"/>
    <property type="match status" value="1"/>
</dbReference>
<dbReference type="Pfam" id="PF04932">
    <property type="entry name" value="Wzy_C"/>
    <property type="match status" value="1"/>
</dbReference>
<dbReference type="GO" id="GO:0016020">
    <property type="term" value="C:membrane"/>
    <property type="evidence" value="ECO:0007669"/>
    <property type="project" value="UniProtKB-SubCell"/>
</dbReference>
<feature type="transmembrane region" description="Helical" evidence="5">
    <location>
        <begin position="99"/>
        <end position="117"/>
    </location>
</feature>
<evidence type="ECO:0000259" key="6">
    <source>
        <dbReference type="Pfam" id="PF04932"/>
    </source>
</evidence>
<comment type="caution">
    <text evidence="7">The sequence shown here is derived from an EMBL/GenBank/DDBJ whole genome shotgun (WGS) entry which is preliminary data.</text>
</comment>
<feature type="transmembrane region" description="Helical" evidence="5">
    <location>
        <begin position="65"/>
        <end position="87"/>
    </location>
</feature>
<feature type="transmembrane region" description="Helical" evidence="5">
    <location>
        <begin position="437"/>
        <end position="456"/>
    </location>
</feature>
<feature type="transmembrane region" description="Helical" evidence="5">
    <location>
        <begin position="251"/>
        <end position="270"/>
    </location>
</feature>
<feature type="transmembrane region" description="Helical" evidence="5">
    <location>
        <begin position="12"/>
        <end position="32"/>
    </location>
</feature>
<keyword evidence="2 5" id="KW-0812">Transmembrane</keyword>
<accession>A0A2M8KXG8</accession>
<evidence type="ECO:0000256" key="2">
    <source>
        <dbReference type="ARBA" id="ARBA00022692"/>
    </source>
</evidence>
<evidence type="ECO:0000256" key="3">
    <source>
        <dbReference type="ARBA" id="ARBA00022989"/>
    </source>
</evidence>
<feature type="transmembrane region" description="Helical" evidence="5">
    <location>
        <begin position="352"/>
        <end position="371"/>
    </location>
</feature>
<dbReference type="PANTHER" id="PTHR37422">
    <property type="entry name" value="TEICHURONIC ACID BIOSYNTHESIS PROTEIN TUAE"/>
    <property type="match status" value="1"/>
</dbReference>
<proteinExistence type="predicted"/>
<dbReference type="InterPro" id="IPR019734">
    <property type="entry name" value="TPR_rpt"/>
</dbReference>
<dbReference type="InterPro" id="IPR011990">
    <property type="entry name" value="TPR-like_helical_dom_sf"/>
</dbReference>
<keyword evidence="4 5" id="KW-0472">Membrane</keyword>
<protein>
    <recommendedName>
        <fullName evidence="6">O-antigen ligase-related domain-containing protein</fullName>
    </recommendedName>
</protein>
<comment type="subcellular location">
    <subcellularLocation>
        <location evidence="1">Membrane</location>
        <topology evidence="1">Multi-pass membrane protein</topology>
    </subcellularLocation>
</comment>
<keyword evidence="3 5" id="KW-1133">Transmembrane helix</keyword>
<feature type="transmembrane region" description="Helical" evidence="5">
    <location>
        <begin position="162"/>
        <end position="181"/>
    </location>
</feature>
<feature type="transmembrane region" description="Helical" evidence="5">
    <location>
        <begin position="38"/>
        <end position="58"/>
    </location>
</feature>
<feature type="transmembrane region" description="Helical" evidence="5">
    <location>
        <begin position="408"/>
        <end position="425"/>
    </location>
</feature>
<feature type="transmembrane region" description="Helical" evidence="5">
    <location>
        <begin position="188"/>
        <end position="206"/>
    </location>
</feature>
<dbReference type="EMBL" id="PFEF01000005">
    <property type="protein sequence ID" value="PJE64625.1"/>
    <property type="molecule type" value="Genomic_DNA"/>
</dbReference>
<dbReference type="InterPro" id="IPR007016">
    <property type="entry name" value="O-antigen_ligase-rel_domated"/>
</dbReference>
<feature type="transmembrane region" description="Helical" evidence="5">
    <location>
        <begin position="129"/>
        <end position="150"/>
    </location>
</feature>
<dbReference type="SMART" id="SM00028">
    <property type="entry name" value="TPR"/>
    <property type="match status" value="2"/>
</dbReference>
<dbReference type="AlphaFoldDB" id="A0A2M8KXG8"/>
<name>A0A2M8KXG8_9BACT</name>
<evidence type="ECO:0000256" key="5">
    <source>
        <dbReference type="SAM" id="Phobius"/>
    </source>
</evidence>
<evidence type="ECO:0000256" key="1">
    <source>
        <dbReference type="ARBA" id="ARBA00004141"/>
    </source>
</evidence>
<dbReference type="PANTHER" id="PTHR37422:SF23">
    <property type="entry name" value="TEICHURONIC ACID BIOSYNTHESIS PROTEIN TUAE"/>
    <property type="match status" value="1"/>
</dbReference>